<dbReference type="RefSeq" id="XP_042915058.1">
    <property type="nucleotide sequence ID" value="XM_043072599.1"/>
</dbReference>
<dbReference type="Gramene" id="PNW70911">
    <property type="protein sequence ID" value="PNW70911"/>
    <property type="gene ID" value="CHLRE_17g738632v5"/>
</dbReference>
<gene>
    <name evidence="2" type="ORF">CHLRE_17g738632v5</name>
</gene>
<evidence type="ECO:0000313" key="2">
    <source>
        <dbReference type="EMBL" id="PNW70911.1"/>
    </source>
</evidence>
<name>A0A2K3CRK5_CHLRE</name>
<feature type="compositionally biased region" description="Basic residues" evidence="1">
    <location>
        <begin position="58"/>
        <end position="69"/>
    </location>
</feature>
<accession>A0A2K3CRK5</accession>
<reference evidence="2 3" key="1">
    <citation type="journal article" date="2007" name="Science">
        <title>The Chlamydomonas genome reveals the evolution of key animal and plant functions.</title>
        <authorList>
            <person name="Merchant S.S."/>
            <person name="Prochnik S.E."/>
            <person name="Vallon O."/>
            <person name="Harris E.H."/>
            <person name="Karpowicz S.J."/>
            <person name="Witman G.B."/>
            <person name="Terry A."/>
            <person name="Salamov A."/>
            <person name="Fritz-Laylin L.K."/>
            <person name="Marechal-Drouard L."/>
            <person name="Marshall W.F."/>
            <person name="Qu L.H."/>
            <person name="Nelson D.R."/>
            <person name="Sanderfoot A.A."/>
            <person name="Spalding M.H."/>
            <person name="Kapitonov V.V."/>
            <person name="Ren Q."/>
            <person name="Ferris P."/>
            <person name="Lindquist E."/>
            <person name="Shapiro H."/>
            <person name="Lucas S.M."/>
            <person name="Grimwood J."/>
            <person name="Schmutz J."/>
            <person name="Cardol P."/>
            <person name="Cerutti H."/>
            <person name="Chanfreau G."/>
            <person name="Chen C.L."/>
            <person name="Cognat V."/>
            <person name="Croft M.T."/>
            <person name="Dent R."/>
            <person name="Dutcher S."/>
            <person name="Fernandez E."/>
            <person name="Fukuzawa H."/>
            <person name="Gonzalez-Ballester D."/>
            <person name="Gonzalez-Halphen D."/>
            <person name="Hallmann A."/>
            <person name="Hanikenne M."/>
            <person name="Hippler M."/>
            <person name="Inwood W."/>
            <person name="Jabbari K."/>
            <person name="Kalanon M."/>
            <person name="Kuras R."/>
            <person name="Lefebvre P.A."/>
            <person name="Lemaire S.D."/>
            <person name="Lobanov A.V."/>
            <person name="Lohr M."/>
            <person name="Manuell A."/>
            <person name="Meier I."/>
            <person name="Mets L."/>
            <person name="Mittag M."/>
            <person name="Mittelmeier T."/>
            <person name="Moroney J.V."/>
            <person name="Moseley J."/>
            <person name="Napoli C."/>
            <person name="Nedelcu A.M."/>
            <person name="Niyogi K."/>
            <person name="Novoselov S.V."/>
            <person name="Paulsen I.T."/>
            <person name="Pazour G."/>
            <person name="Purton S."/>
            <person name="Ral J.P."/>
            <person name="Riano-Pachon D.M."/>
            <person name="Riekhof W."/>
            <person name="Rymarquis L."/>
            <person name="Schroda M."/>
            <person name="Stern D."/>
            <person name="Umen J."/>
            <person name="Willows R."/>
            <person name="Wilson N."/>
            <person name="Zimmer S.L."/>
            <person name="Allmer J."/>
            <person name="Balk J."/>
            <person name="Bisova K."/>
            <person name="Chen C.J."/>
            <person name="Elias M."/>
            <person name="Gendler K."/>
            <person name="Hauser C."/>
            <person name="Lamb M.R."/>
            <person name="Ledford H."/>
            <person name="Long J.C."/>
            <person name="Minagawa J."/>
            <person name="Page M.D."/>
            <person name="Pan J."/>
            <person name="Pootakham W."/>
            <person name="Roje S."/>
            <person name="Rose A."/>
            <person name="Stahlberg E."/>
            <person name="Terauchi A.M."/>
            <person name="Yang P."/>
            <person name="Ball S."/>
            <person name="Bowler C."/>
            <person name="Dieckmann C.L."/>
            <person name="Gladyshev V.N."/>
            <person name="Green P."/>
            <person name="Jorgensen R."/>
            <person name="Mayfield S."/>
            <person name="Mueller-Roeber B."/>
            <person name="Rajamani S."/>
            <person name="Sayre R.T."/>
            <person name="Brokstein P."/>
            <person name="Dubchak I."/>
            <person name="Goodstein D."/>
            <person name="Hornick L."/>
            <person name="Huang Y.W."/>
            <person name="Jhaveri J."/>
            <person name="Luo Y."/>
            <person name="Martinez D."/>
            <person name="Ngau W.C."/>
            <person name="Otillar B."/>
            <person name="Poliakov A."/>
            <person name="Porter A."/>
            <person name="Szajkowski L."/>
            <person name="Werner G."/>
            <person name="Zhou K."/>
            <person name="Grigoriev I.V."/>
            <person name="Rokhsar D.S."/>
            <person name="Grossman A.R."/>
        </authorList>
    </citation>
    <scope>NUCLEOTIDE SEQUENCE [LARGE SCALE GENOMIC DNA]</scope>
    <source>
        <strain evidence="3">CC-503</strain>
    </source>
</reference>
<proteinExistence type="predicted"/>
<feature type="compositionally biased region" description="Acidic residues" evidence="1">
    <location>
        <begin position="76"/>
        <end position="94"/>
    </location>
</feature>
<evidence type="ECO:0000313" key="3">
    <source>
        <dbReference type="Proteomes" id="UP000006906"/>
    </source>
</evidence>
<feature type="region of interest" description="Disordered" evidence="1">
    <location>
        <begin position="50"/>
        <end position="133"/>
    </location>
</feature>
<dbReference type="InParanoid" id="A0A2K3CRK5"/>
<feature type="compositionally biased region" description="Gly residues" evidence="1">
    <location>
        <begin position="95"/>
        <end position="114"/>
    </location>
</feature>
<dbReference type="KEGG" id="cre:CHLRE_17g738632v5"/>
<dbReference type="AlphaFoldDB" id="A0A2K3CRK5"/>
<dbReference type="GeneID" id="66057146"/>
<keyword evidence="3" id="KW-1185">Reference proteome</keyword>
<sequence length="133" mass="13366">MEGGKCIEYDGELISRSAFERVGGSTMAKWYRSIKVLPEGVSLGRWLTSRGLPIIKGNPRRNQKGAKAHKGGEGQGDQDGDGEGDGEDGADEEGAAGGGGGAGIRNGGSSAGGGGRRERGIGMHGSAPAGTPV</sequence>
<evidence type="ECO:0000256" key="1">
    <source>
        <dbReference type="SAM" id="MobiDB-lite"/>
    </source>
</evidence>
<dbReference type="Proteomes" id="UP000006906">
    <property type="component" value="Chromosome 17"/>
</dbReference>
<protein>
    <submittedName>
        <fullName evidence="2">Uncharacterized protein</fullName>
    </submittedName>
</protein>
<dbReference type="EMBL" id="CM008978">
    <property type="protein sequence ID" value="PNW70911.1"/>
    <property type="molecule type" value="Genomic_DNA"/>
</dbReference>
<organism evidence="2 3">
    <name type="scientific">Chlamydomonas reinhardtii</name>
    <name type="common">Chlamydomonas smithii</name>
    <dbReference type="NCBI Taxonomy" id="3055"/>
    <lineage>
        <taxon>Eukaryota</taxon>
        <taxon>Viridiplantae</taxon>
        <taxon>Chlorophyta</taxon>
        <taxon>core chlorophytes</taxon>
        <taxon>Chlorophyceae</taxon>
        <taxon>CS clade</taxon>
        <taxon>Chlamydomonadales</taxon>
        <taxon>Chlamydomonadaceae</taxon>
        <taxon>Chlamydomonas</taxon>
    </lineage>
</organism>
<dbReference type="OrthoDB" id="550248at2759"/>